<protein>
    <submittedName>
        <fullName evidence="1">Uncharacterized protein</fullName>
    </submittedName>
</protein>
<accession>A0A835LU05</accession>
<sequence length="316" mass="36065">MNNRVYKNQILALLLSESTKWLRPHWSSSSLLLLASRVFVMIPCLSPTGEQKFSFHGCYHCPNLCCQTYLNGLMVSFGGDGGDDVGADSATGLLGTIVGSEGEITASVRKYQWQILPLIAPPPNLSWLCMGDFNDILHREEKRGGNPVVIHNAMNNHVVGSPSFRLCKQLANCRQSLIHRNHHHFGNINNKIKDINQQISNHQAYVSGKLYPEEANIQYEHDLLMQYNELLKIQEMHWFQKNQCSLILFLTFLTRFVSEMENLDLIKPVTNDEIFTALKSIGSFKAPGPDRFQATVYKTFWLEIEHLVNHMIQNFF</sequence>
<name>A0A835LU05_9MAGN</name>
<gene>
    <name evidence="1" type="ORF">IFM89_034643</name>
</gene>
<evidence type="ECO:0000313" key="2">
    <source>
        <dbReference type="Proteomes" id="UP000631114"/>
    </source>
</evidence>
<proteinExistence type="predicted"/>
<dbReference type="OrthoDB" id="1720282at2759"/>
<dbReference type="EMBL" id="JADFTS010000006">
    <property type="protein sequence ID" value="KAF9603294.1"/>
    <property type="molecule type" value="Genomic_DNA"/>
</dbReference>
<reference evidence="1 2" key="1">
    <citation type="submission" date="2020-10" db="EMBL/GenBank/DDBJ databases">
        <title>The Coptis chinensis genome and diversification of protoberbering-type alkaloids.</title>
        <authorList>
            <person name="Wang B."/>
            <person name="Shu S."/>
            <person name="Song C."/>
            <person name="Liu Y."/>
        </authorList>
    </citation>
    <scope>NUCLEOTIDE SEQUENCE [LARGE SCALE GENOMIC DNA]</scope>
    <source>
        <strain evidence="1">HL-2020</strain>
        <tissue evidence="1">Leaf</tissue>
    </source>
</reference>
<organism evidence="1 2">
    <name type="scientific">Coptis chinensis</name>
    <dbReference type="NCBI Taxonomy" id="261450"/>
    <lineage>
        <taxon>Eukaryota</taxon>
        <taxon>Viridiplantae</taxon>
        <taxon>Streptophyta</taxon>
        <taxon>Embryophyta</taxon>
        <taxon>Tracheophyta</taxon>
        <taxon>Spermatophyta</taxon>
        <taxon>Magnoliopsida</taxon>
        <taxon>Ranunculales</taxon>
        <taxon>Ranunculaceae</taxon>
        <taxon>Coptidoideae</taxon>
        <taxon>Coptis</taxon>
    </lineage>
</organism>
<keyword evidence="2" id="KW-1185">Reference proteome</keyword>
<dbReference type="AlphaFoldDB" id="A0A835LU05"/>
<evidence type="ECO:0000313" key="1">
    <source>
        <dbReference type="EMBL" id="KAF9603294.1"/>
    </source>
</evidence>
<dbReference type="Proteomes" id="UP000631114">
    <property type="component" value="Unassembled WGS sequence"/>
</dbReference>
<comment type="caution">
    <text evidence="1">The sequence shown here is derived from an EMBL/GenBank/DDBJ whole genome shotgun (WGS) entry which is preliminary data.</text>
</comment>